<feature type="region of interest" description="Disordered" evidence="4">
    <location>
        <begin position="1"/>
        <end position="26"/>
    </location>
</feature>
<organism evidence="5 6">
    <name type="scientific">Apatococcus fuscideae</name>
    <dbReference type="NCBI Taxonomy" id="2026836"/>
    <lineage>
        <taxon>Eukaryota</taxon>
        <taxon>Viridiplantae</taxon>
        <taxon>Chlorophyta</taxon>
        <taxon>core chlorophytes</taxon>
        <taxon>Trebouxiophyceae</taxon>
        <taxon>Chlorellales</taxon>
        <taxon>Chlorellaceae</taxon>
        <taxon>Apatococcus</taxon>
    </lineage>
</organism>
<proteinExistence type="predicted"/>
<dbReference type="GO" id="GO:0036064">
    <property type="term" value="C:ciliary basal body"/>
    <property type="evidence" value="ECO:0007669"/>
    <property type="project" value="TreeGrafter"/>
</dbReference>
<name>A0AAW1T068_9CHLO</name>
<reference evidence="5 6" key="1">
    <citation type="journal article" date="2024" name="Nat. Commun.">
        <title>Phylogenomics reveals the evolutionary origins of lichenization in chlorophyte algae.</title>
        <authorList>
            <person name="Puginier C."/>
            <person name="Libourel C."/>
            <person name="Otte J."/>
            <person name="Skaloud P."/>
            <person name="Haon M."/>
            <person name="Grisel S."/>
            <person name="Petersen M."/>
            <person name="Berrin J.G."/>
            <person name="Delaux P.M."/>
            <person name="Dal Grande F."/>
            <person name="Keller J."/>
        </authorList>
    </citation>
    <scope>NUCLEOTIDE SEQUENCE [LARGE SCALE GENOMIC DNA]</scope>
    <source>
        <strain evidence="5 6">SAG 2523</strain>
    </source>
</reference>
<keyword evidence="2" id="KW-0547">Nucleotide-binding</keyword>
<dbReference type="SUPFAM" id="SSF56059">
    <property type="entry name" value="Glutathione synthetase ATP-binding domain-like"/>
    <property type="match status" value="1"/>
</dbReference>
<dbReference type="InterPro" id="IPR004344">
    <property type="entry name" value="TTL/TTLL_fam"/>
</dbReference>
<dbReference type="PROSITE" id="PS51221">
    <property type="entry name" value="TTL"/>
    <property type="match status" value="1"/>
</dbReference>
<evidence type="ECO:0000256" key="3">
    <source>
        <dbReference type="ARBA" id="ARBA00022840"/>
    </source>
</evidence>
<evidence type="ECO:0000256" key="4">
    <source>
        <dbReference type="SAM" id="MobiDB-lite"/>
    </source>
</evidence>
<keyword evidence="6" id="KW-1185">Reference proteome</keyword>
<feature type="compositionally biased region" description="Low complexity" evidence="4">
    <location>
        <begin position="681"/>
        <end position="704"/>
    </location>
</feature>
<dbReference type="Gene3D" id="3.30.470.20">
    <property type="entry name" value="ATP-grasp fold, B domain"/>
    <property type="match status" value="1"/>
</dbReference>
<evidence type="ECO:0000313" key="5">
    <source>
        <dbReference type="EMBL" id="KAK9862894.1"/>
    </source>
</evidence>
<keyword evidence="1" id="KW-0436">Ligase</keyword>
<protein>
    <submittedName>
        <fullName evidence="5">Uncharacterized protein</fullName>
    </submittedName>
</protein>
<dbReference type="EMBL" id="JALJOV010000541">
    <property type="protein sequence ID" value="KAK9862894.1"/>
    <property type="molecule type" value="Genomic_DNA"/>
</dbReference>
<evidence type="ECO:0000256" key="1">
    <source>
        <dbReference type="ARBA" id="ARBA00022598"/>
    </source>
</evidence>
<comment type="caution">
    <text evidence="5">The sequence shown here is derived from an EMBL/GenBank/DDBJ whole genome shotgun (WGS) entry which is preliminary data.</text>
</comment>
<gene>
    <name evidence="5" type="ORF">WJX84_007411</name>
</gene>
<dbReference type="PANTHER" id="PTHR12241">
    <property type="entry name" value="TUBULIN POLYGLUTAMYLASE"/>
    <property type="match status" value="1"/>
</dbReference>
<sequence>MDEGSDCAIDKPHHHGAHSTSSSRKRRILARKYPPIRISLEDTGYEVIELAAQRLGWQVVPGSCWDVCWMDTSVSLERCMRLSANQRLNHFNGMLEICRKKSLLQNISTMAKLFSRHFKFIPTTFALPEQLQDLRADMKANGGSKTYILKPSGGCQGKGIRLVQTEAQLQKSLTSLELSDAVASHYIDKPLLLDGLKFDLRIYALVTSCEPLRIFLFKQGLVRCCTQAYQQPEPSNLENVFMHLTNHAVNRTNPCASHCTFKPGIGNKLSLAMLQGWMEQQGLSFARLWEQIEGIIVKCILSIQPLLGHNQQAGTRPSHRDGSCCFELLGYDIMVDRNYKAWLVEVNHSPSFTIDTPLDASIKTALIVNTLKMVGPSPAEIASARQLQRAASGQRLLGKPSSRTSSSGSSNGSTFSNSYAAPLPTRQEGQQRRDLQEAQNLGSFQPAFPSPDPAKQALYERLLAGASNHFQSSFQAKTHVLIDTLQEKMKHAEEEAAAKAAAEQAALAATRRKAYLLSQERRRQCLESAAQPMLGASRTLLRSSSSGLLLPALPLERQGEPWPVGSGKAEGGPEPKRMLKLTRVGIKVSGSVLPRGSIPLRAPPLPVTPRMRLRKRSLSSQSTTSPTLNCCLVTRTCLRDMPSSSSHGGMVAGFRHPGQRMSSAGHGGMANLIGMAQRMHSASFSSSSPGSSPSGSASSSPLSI</sequence>
<keyword evidence="3" id="KW-0067">ATP-binding</keyword>
<accession>A0AAW1T068</accession>
<feature type="compositionally biased region" description="Low complexity" evidence="4">
    <location>
        <begin position="401"/>
        <end position="418"/>
    </location>
</feature>
<dbReference type="GO" id="GO:0015631">
    <property type="term" value="F:tubulin binding"/>
    <property type="evidence" value="ECO:0007669"/>
    <property type="project" value="TreeGrafter"/>
</dbReference>
<evidence type="ECO:0000313" key="6">
    <source>
        <dbReference type="Proteomes" id="UP001485043"/>
    </source>
</evidence>
<dbReference type="GO" id="GO:0070740">
    <property type="term" value="F:tubulin-glutamic acid ligase activity"/>
    <property type="evidence" value="ECO:0007669"/>
    <property type="project" value="TreeGrafter"/>
</dbReference>
<dbReference type="AlphaFoldDB" id="A0AAW1T068"/>
<feature type="compositionally biased region" description="Basic residues" evidence="4">
    <location>
        <begin position="12"/>
        <end position="26"/>
    </location>
</feature>
<dbReference type="Proteomes" id="UP001485043">
    <property type="component" value="Unassembled WGS sequence"/>
</dbReference>
<dbReference type="PANTHER" id="PTHR12241:SF147">
    <property type="entry name" value="TUBULIN POLYGLUTAMYLASE TTLL7"/>
    <property type="match status" value="1"/>
</dbReference>
<feature type="region of interest" description="Disordered" evidence="4">
    <location>
        <begin position="392"/>
        <end position="434"/>
    </location>
</feature>
<dbReference type="GO" id="GO:0005524">
    <property type="term" value="F:ATP binding"/>
    <property type="evidence" value="ECO:0007669"/>
    <property type="project" value="UniProtKB-KW"/>
</dbReference>
<dbReference type="GO" id="GO:0000226">
    <property type="term" value="P:microtubule cytoskeleton organization"/>
    <property type="evidence" value="ECO:0007669"/>
    <property type="project" value="TreeGrafter"/>
</dbReference>
<feature type="region of interest" description="Disordered" evidence="4">
    <location>
        <begin position="680"/>
        <end position="704"/>
    </location>
</feature>
<dbReference type="Pfam" id="PF03133">
    <property type="entry name" value="TTL"/>
    <property type="match status" value="1"/>
</dbReference>
<evidence type="ECO:0000256" key="2">
    <source>
        <dbReference type="ARBA" id="ARBA00022741"/>
    </source>
</evidence>